<keyword evidence="2" id="KW-1185">Reference proteome</keyword>
<name>A0AC61RY17_9FIRM</name>
<organism evidence="1 2">
    <name type="scientific">Petralouisia muris</name>
    <dbReference type="NCBI Taxonomy" id="3032872"/>
    <lineage>
        <taxon>Bacteria</taxon>
        <taxon>Bacillati</taxon>
        <taxon>Bacillota</taxon>
        <taxon>Clostridia</taxon>
        <taxon>Lachnospirales</taxon>
        <taxon>Lachnospiraceae</taxon>
        <taxon>Petralouisia</taxon>
    </lineage>
</organism>
<dbReference type="Proteomes" id="UP000304953">
    <property type="component" value="Unassembled WGS sequence"/>
</dbReference>
<evidence type="ECO:0000313" key="2">
    <source>
        <dbReference type="Proteomes" id="UP000304953"/>
    </source>
</evidence>
<sequence>MNDCIAVNIQDMLKAIGEEKLSKLLSDFSCPLNREVEDFVRNKSIDFAQRKLSITYLVMKRTNEDKNILVGIYTLSHKAIEITNSNISNTTRKKLLRYAALDKDTNKYNISAFLIAQFGKNNAVPKKYSITGNELMDLTFELLKHVQYCVGGGVVYLDCENVVKVLDFYQNGCNRFKIFGERESDVDQKRYLQLLRFF</sequence>
<accession>A0AC61RY17</accession>
<comment type="caution">
    <text evidence="1">The sequence shown here is derived from an EMBL/GenBank/DDBJ whole genome shotgun (WGS) entry which is preliminary data.</text>
</comment>
<proteinExistence type="predicted"/>
<gene>
    <name evidence="1" type="ORF">E5329_07380</name>
</gene>
<dbReference type="EMBL" id="SRYA01000012">
    <property type="protein sequence ID" value="TGY96811.1"/>
    <property type="molecule type" value="Genomic_DNA"/>
</dbReference>
<protein>
    <submittedName>
        <fullName evidence="1">GNAT family acetyltransferase</fullName>
    </submittedName>
</protein>
<evidence type="ECO:0000313" key="1">
    <source>
        <dbReference type="EMBL" id="TGY96811.1"/>
    </source>
</evidence>
<reference evidence="1" key="1">
    <citation type="submission" date="2019-04" db="EMBL/GenBank/DDBJ databases">
        <title>Microbes associate with the intestines of laboratory mice.</title>
        <authorList>
            <person name="Navarre W."/>
            <person name="Wong E."/>
            <person name="Huang K."/>
            <person name="Tropini C."/>
            <person name="Ng K."/>
            <person name="Yu B."/>
        </authorList>
    </citation>
    <scope>NUCLEOTIDE SEQUENCE</scope>
    <source>
        <strain evidence="1">NM01_1-7b</strain>
    </source>
</reference>